<reference evidence="1" key="1">
    <citation type="journal article" date="2020" name="mSystems">
        <title>Genome- and Community-Level Interaction Insights into Carbon Utilization and Element Cycling Functions of Hydrothermarchaeota in Hydrothermal Sediment.</title>
        <authorList>
            <person name="Zhou Z."/>
            <person name="Liu Y."/>
            <person name="Xu W."/>
            <person name="Pan J."/>
            <person name="Luo Z.H."/>
            <person name="Li M."/>
        </authorList>
    </citation>
    <scope>NUCLEOTIDE SEQUENCE [LARGE SCALE GENOMIC DNA]</scope>
    <source>
        <strain evidence="1">SpSt-885</strain>
    </source>
</reference>
<sequence length="328" mass="36988">MEKKDIAVIGGGPSGTSFSLVLLSRLGADVGLRIYDGECPYRKPCGEALLNLNMEIYDVDPPIAEEIRDFHVAIGGELIAERHFSSPAWFIIDKQEWVESMRAEVKKMGGRLICSRVRPTKMISSLVIDARGPFAEGKRRIPIARAIVEGKEPFSGVLMDFDPDNVGFYWIFPSKEKALNVGYGSLNVKNPIPFVLSYTKRKVKDAKIREISTSVISLESPRPRHFHSIYAIGEAAGTVFPLTGEGIRPSVIHSRAFAIKLAEGFGAEEAYMESFRSEPMKRMSRQMELQEKALSFYHKIPRYFKKKLIKTLPLFLDRYLRFGELPLP</sequence>
<dbReference type="Gene3D" id="3.50.50.60">
    <property type="entry name" value="FAD/NAD(P)-binding domain"/>
    <property type="match status" value="1"/>
</dbReference>
<dbReference type="AlphaFoldDB" id="A0A7J3SN59"/>
<dbReference type="PANTHER" id="PTHR42685">
    <property type="entry name" value="GERANYLGERANYL DIPHOSPHATE REDUCTASE"/>
    <property type="match status" value="1"/>
</dbReference>
<evidence type="ECO:0000313" key="1">
    <source>
        <dbReference type="EMBL" id="HGZ60665.1"/>
    </source>
</evidence>
<protein>
    <submittedName>
        <fullName evidence="1">NAD(P)/FAD-dependent oxidoreductase</fullName>
    </submittedName>
</protein>
<gene>
    <name evidence="1" type="ORF">ENW83_05645</name>
</gene>
<dbReference type="InterPro" id="IPR050407">
    <property type="entry name" value="Geranylgeranyl_reductase"/>
</dbReference>
<name>A0A7J3SN59_9CREN</name>
<accession>A0A7J3SN59</accession>
<dbReference type="PANTHER" id="PTHR42685:SF20">
    <property type="entry name" value="HYDROGENASE, PUTATIVE-RELATED"/>
    <property type="match status" value="1"/>
</dbReference>
<dbReference type="InterPro" id="IPR036188">
    <property type="entry name" value="FAD/NAD-bd_sf"/>
</dbReference>
<proteinExistence type="predicted"/>
<comment type="caution">
    <text evidence="1">The sequence shown here is derived from an EMBL/GenBank/DDBJ whole genome shotgun (WGS) entry which is preliminary data.</text>
</comment>
<dbReference type="EMBL" id="DTLS01000162">
    <property type="protein sequence ID" value="HGZ60665.1"/>
    <property type="molecule type" value="Genomic_DNA"/>
</dbReference>
<dbReference type="SUPFAM" id="SSF51905">
    <property type="entry name" value="FAD/NAD(P)-binding domain"/>
    <property type="match status" value="1"/>
</dbReference>
<organism evidence="1">
    <name type="scientific">Fervidicoccus fontis</name>
    <dbReference type="NCBI Taxonomy" id="683846"/>
    <lineage>
        <taxon>Archaea</taxon>
        <taxon>Thermoproteota</taxon>
        <taxon>Thermoprotei</taxon>
        <taxon>Fervidicoccales</taxon>
        <taxon>Fervidicoccaceae</taxon>
        <taxon>Fervidicoccus</taxon>
    </lineage>
</organism>